<dbReference type="EMBL" id="JAFNEN010000026">
    <property type="protein sequence ID" value="KAG8199555.1"/>
    <property type="molecule type" value="Genomic_DNA"/>
</dbReference>
<dbReference type="GO" id="GO:0007507">
    <property type="term" value="P:heart development"/>
    <property type="evidence" value="ECO:0007669"/>
    <property type="project" value="TreeGrafter"/>
</dbReference>
<comment type="subcellular location">
    <subcellularLocation>
        <location evidence="3">Cell junction</location>
        <location evidence="3">Tight junction</location>
    </subcellularLocation>
    <subcellularLocation>
        <location evidence="1">Lateral cell membrane</location>
    </subcellularLocation>
    <subcellularLocation>
        <location evidence="2">Membrane</location>
        <topology evidence="2">Multi-pass membrane protein</topology>
    </subcellularLocation>
</comment>
<comment type="similarity">
    <text evidence="4">Belongs to the popeye family.</text>
</comment>
<dbReference type="GO" id="GO:0016328">
    <property type="term" value="C:lateral plasma membrane"/>
    <property type="evidence" value="ECO:0007669"/>
    <property type="project" value="UniProtKB-SubCell"/>
</dbReference>
<keyword evidence="18" id="KW-1185">Reference proteome</keyword>
<dbReference type="GO" id="GO:0005923">
    <property type="term" value="C:bicellular tight junction"/>
    <property type="evidence" value="ECO:0007669"/>
    <property type="project" value="UniProtKB-SubCell"/>
</dbReference>
<feature type="region of interest" description="Disordered" evidence="14">
    <location>
        <begin position="316"/>
        <end position="348"/>
    </location>
</feature>
<keyword evidence="13" id="KW-0325">Glycoprotein</keyword>
<evidence type="ECO:0000256" key="10">
    <source>
        <dbReference type="ARBA" id="ARBA00022949"/>
    </source>
</evidence>
<dbReference type="InterPro" id="IPR018490">
    <property type="entry name" value="cNMP-bd_dom_sf"/>
</dbReference>
<dbReference type="GO" id="GO:0042383">
    <property type="term" value="C:sarcolemma"/>
    <property type="evidence" value="ECO:0007669"/>
    <property type="project" value="TreeGrafter"/>
</dbReference>
<keyword evidence="7" id="KW-1003">Cell membrane</keyword>
<keyword evidence="6" id="KW-0217">Developmental protein</keyword>
<evidence type="ECO:0000256" key="14">
    <source>
        <dbReference type="SAM" id="MobiDB-lite"/>
    </source>
</evidence>
<evidence type="ECO:0000256" key="12">
    <source>
        <dbReference type="ARBA" id="ARBA00023136"/>
    </source>
</evidence>
<evidence type="ECO:0000256" key="13">
    <source>
        <dbReference type="ARBA" id="ARBA00023180"/>
    </source>
</evidence>
<evidence type="ECO:0000256" key="4">
    <source>
        <dbReference type="ARBA" id="ARBA00007146"/>
    </source>
</evidence>
<dbReference type="GO" id="GO:0042391">
    <property type="term" value="P:regulation of membrane potential"/>
    <property type="evidence" value="ECO:0007669"/>
    <property type="project" value="TreeGrafter"/>
</dbReference>
<keyword evidence="5" id="KW-0796">Tight junction</keyword>
<dbReference type="AlphaFoldDB" id="A0AAV6VSR0"/>
<feature type="domain" description="POPDC1-3" evidence="16">
    <location>
        <begin position="23"/>
        <end position="251"/>
    </location>
</feature>
<dbReference type="PANTHER" id="PTHR12101:SF17">
    <property type="entry name" value="BLOOD VESSEL EPICARDIAL SUBSTANCE"/>
    <property type="match status" value="1"/>
</dbReference>
<dbReference type="GO" id="GO:0051146">
    <property type="term" value="P:striated muscle cell differentiation"/>
    <property type="evidence" value="ECO:0007669"/>
    <property type="project" value="TreeGrafter"/>
</dbReference>
<evidence type="ECO:0000256" key="5">
    <source>
        <dbReference type="ARBA" id="ARBA00022427"/>
    </source>
</evidence>
<dbReference type="Gene3D" id="2.60.120.10">
    <property type="entry name" value="Jelly Rolls"/>
    <property type="match status" value="1"/>
</dbReference>
<evidence type="ECO:0000259" key="16">
    <source>
        <dbReference type="Pfam" id="PF04831"/>
    </source>
</evidence>
<dbReference type="Proteomes" id="UP000827092">
    <property type="component" value="Unassembled WGS sequence"/>
</dbReference>
<dbReference type="GO" id="GO:0030552">
    <property type="term" value="F:cAMP binding"/>
    <property type="evidence" value="ECO:0007669"/>
    <property type="project" value="TreeGrafter"/>
</dbReference>
<evidence type="ECO:0000256" key="2">
    <source>
        <dbReference type="ARBA" id="ARBA00004141"/>
    </source>
</evidence>
<evidence type="ECO:0000313" key="18">
    <source>
        <dbReference type="Proteomes" id="UP000827092"/>
    </source>
</evidence>
<proteinExistence type="inferred from homology"/>
<organism evidence="17 18">
    <name type="scientific">Oedothorax gibbosus</name>
    <dbReference type="NCBI Taxonomy" id="931172"/>
    <lineage>
        <taxon>Eukaryota</taxon>
        <taxon>Metazoa</taxon>
        <taxon>Ecdysozoa</taxon>
        <taxon>Arthropoda</taxon>
        <taxon>Chelicerata</taxon>
        <taxon>Arachnida</taxon>
        <taxon>Araneae</taxon>
        <taxon>Araneomorphae</taxon>
        <taxon>Entelegynae</taxon>
        <taxon>Araneoidea</taxon>
        <taxon>Linyphiidae</taxon>
        <taxon>Erigoninae</taxon>
        <taxon>Oedothorax</taxon>
    </lineage>
</organism>
<dbReference type="GO" id="GO:0007155">
    <property type="term" value="P:cell adhesion"/>
    <property type="evidence" value="ECO:0007669"/>
    <property type="project" value="UniProtKB-KW"/>
</dbReference>
<reference evidence="17 18" key="1">
    <citation type="journal article" date="2022" name="Nat. Ecol. Evol.">
        <title>A masculinizing supergene underlies an exaggerated male reproductive morph in a spider.</title>
        <authorList>
            <person name="Hendrickx F."/>
            <person name="De Corte Z."/>
            <person name="Sonet G."/>
            <person name="Van Belleghem S.M."/>
            <person name="Kostlbacher S."/>
            <person name="Vangestel C."/>
        </authorList>
    </citation>
    <scope>NUCLEOTIDE SEQUENCE [LARGE SCALE GENOMIC DNA]</scope>
    <source>
        <strain evidence="17">W744_W776</strain>
    </source>
</reference>
<evidence type="ECO:0000256" key="8">
    <source>
        <dbReference type="ARBA" id="ARBA00022692"/>
    </source>
</evidence>
<dbReference type="Pfam" id="PF04831">
    <property type="entry name" value="POPDC1-3"/>
    <property type="match status" value="1"/>
</dbReference>
<dbReference type="SUPFAM" id="SSF51206">
    <property type="entry name" value="cAMP-binding domain-like"/>
    <property type="match status" value="1"/>
</dbReference>
<keyword evidence="9" id="KW-0130">Cell adhesion</keyword>
<comment type="caution">
    <text evidence="17">The sequence shown here is derived from an EMBL/GenBank/DDBJ whole genome shotgun (WGS) entry which is preliminary data.</text>
</comment>
<evidence type="ECO:0000256" key="15">
    <source>
        <dbReference type="SAM" id="Phobius"/>
    </source>
</evidence>
<name>A0AAV6VSR0_9ARAC</name>
<evidence type="ECO:0000313" key="17">
    <source>
        <dbReference type="EMBL" id="KAG8199555.1"/>
    </source>
</evidence>
<evidence type="ECO:0000256" key="9">
    <source>
        <dbReference type="ARBA" id="ARBA00022889"/>
    </source>
</evidence>
<evidence type="ECO:0000256" key="1">
    <source>
        <dbReference type="ARBA" id="ARBA00004124"/>
    </source>
</evidence>
<keyword evidence="10" id="KW-0965">Cell junction</keyword>
<sequence>MHPRNDTFPPPPALGCGPPWDTRHLLLKASHLLLAAAFLVPATNSSVFVQFAVRLLLGLGFLSCALWAGLASCTGPDVLAWQAALLVANCAQAAWLAYGSLPPRIPPELQDLYARVFAPLRVDRGAYRQLVRLAHLESLDANERYAIEGVTNTDQRLAVLLSGRMKVTCEDTLLHFLLPTEFVDSPEWESCASNTDKRFQVTLTATEPCQLLCWGRRELLSLLESNPFLNVVMYNLIGKDITHKLYSLNEQHYRTAEVAVKSATLMDLWRTPGPIGRTQSVDMVNTGLGGHVRSLFWKKPERKRRDTILLIPEHLGDSLSSNFSDPGPRQNKKKTKASFEESKYETPV</sequence>
<evidence type="ECO:0000256" key="3">
    <source>
        <dbReference type="ARBA" id="ARBA00004435"/>
    </source>
</evidence>
<dbReference type="PANTHER" id="PTHR12101">
    <property type="entry name" value="POPEYE DOMAIN CONTAINING PROTEIN"/>
    <property type="match status" value="1"/>
</dbReference>
<dbReference type="InterPro" id="IPR006916">
    <property type="entry name" value="POPDC1-3"/>
</dbReference>
<keyword evidence="12 15" id="KW-0472">Membrane</keyword>
<evidence type="ECO:0000256" key="11">
    <source>
        <dbReference type="ARBA" id="ARBA00022989"/>
    </source>
</evidence>
<protein>
    <recommendedName>
        <fullName evidence="16">POPDC1-3 domain-containing protein</fullName>
    </recommendedName>
</protein>
<keyword evidence="11 15" id="KW-1133">Transmembrane helix</keyword>
<keyword evidence="8 15" id="KW-0812">Transmembrane</keyword>
<dbReference type="InterPro" id="IPR055272">
    <property type="entry name" value="POPDC1-3_dom"/>
</dbReference>
<dbReference type="InterPro" id="IPR014710">
    <property type="entry name" value="RmlC-like_jellyroll"/>
</dbReference>
<accession>A0AAV6VSR0</accession>
<feature type="transmembrane region" description="Helical" evidence="15">
    <location>
        <begin position="25"/>
        <end position="44"/>
    </location>
</feature>
<evidence type="ECO:0000256" key="6">
    <source>
        <dbReference type="ARBA" id="ARBA00022473"/>
    </source>
</evidence>
<gene>
    <name evidence="17" type="ORF">JTE90_009396</name>
</gene>
<evidence type="ECO:0000256" key="7">
    <source>
        <dbReference type="ARBA" id="ARBA00022475"/>
    </source>
</evidence>
<feature type="compositionally biased region" description="Basic and acidic residues" evidence="14">
    <location>
        <begin position="337"/>
        <end position="348"/>
    </location>
</feature>